<gene>
    <name evidence="2" type="ORF">EYF80_053760</name>
</gene>
<dbReference type="Proteomes" id="UP000314294">
    <property type="component" value="Unassembled WGS sequence"/>
</dbReference>
<accession>A0A4Z2F4P3</accession>
<evidence type="ECO:0000313" key="2">
    <source>
        <dbReference type="EMBL" id="TNN36068.1"/>
    </source>
</evidence>
<feature type="region of interest" description="Disordered" evidence="1">
    <location>
        <begin position="70"/>
        <end position="109"/>
    </location>
</feature>
<protein>
    <submittedName>
        <fullName evidence="2">Uncharacterized protein</fullName>
    </submittedName>
</protein>
<comment type="caution">
    <text evidence="2">The sequence shown here is derived from an EMBL/GenBank/DDBJ whole genome shotgun (WGS) entry which is preliminary data.</text>
</comment>
<organism evidence="2 3">
    <name type="scientific">Liparis tanakae</name>
    <name type="common">Tanaka's snailfish</name>
    <dbReference type="NCBI Taxonomy" id="230148"/>
    <lineage>
        <taxon>Eukaryota</taxon>
        <taxon>Metazoa</taxon>
        <taxon>Chordata</taxon>
        <taxon>Craniata</taxon>
        <taxon>Vertebrata</taxon>
        <taxon>Euteleostomi</taxon>
        <taxon>Actinopterygii</taxon>
        <taxon>Neopterygii</taxon>
        <taxon>Teleostei</taxon>
        <taxon>Neoteleostei</taxon>
        <taxon>Acanthomorphata</taxon>
        <taxon>Eupercaria</taxon>
        <taxon>Perciformes</taxon>
        <taxon>Cottioidei</taxon>
        <taxon>Cottales</taxon>
        <taxon>Liparidae</taxon>
        <taxon>Liparis</taxon>
    </lineage>
</organism>
<reference evidence="2 3" key="1">
    <citation type="submission" date="2019-03" db="EMBL/GenBank/DDBJ databases">
        <title>First draft genome of Liparis tanakae, snailfish: a comprehensive survey of snailfish specific genes.</title>
        <authorList>
            <person name="Kim W."/>
            <person name="Song I."/>
            <person name="Jeong J.-H."/>
            <person name="Kim D."/>
            <person name="Kim S."/>
            <person name="Ryu S."/>
            <person name="Song J.Y."/>
            <person name="Lee S.K."/>
        </authorList>
    </citation>
    <scope>NUCLEOTIDE SEQUENCE [LARGE SCALE GENOMIC DNA]</scope>
    <source>
        <tissue evidence="2">Muscle</tissue>
    </source>
</reference>
<feature type="compositionally biased region" description="Basic and acidic residues" evidence="1">
    <location>
        <begin position="79"/>
        <end position="98"/>
    </location>
</feature>
<dbReference type="EMBL" id="SRLO01001665">
    <property type="protein sequence ID" value="TNN36068.1"/>
    <property type="molecule type" value="Genomic_DNA"/>
</dbReference>
<evidence type="ECO:0000313" key="3">
    <source>
        <dbReference type="Proteomes" id="UP000314294"/>
    </source>
</evidence>
<proteinExistence type="predicted"/>
<name>A0A4Z2F4P3_9TELE</name>
<keyword evidence="3" id="KW-1185">Reference proteome</keyword>
<dbReference type="AlphaFoldDB" id="A0A4Z2F4P3"/>
<sequence length="109" mass="11798">MDLPVRFSVRLGVPRRSCAAGPCHCLSPGVSERRQGGDEIGPIMAALFLRSVCGGCAHVDQETPGAFVSFSLTSPRLDPPPRDLPDDRLRDPEEKKDVQNQIKGAIQFG</sequence>
<evidence type="ECO:0000256" key="1">
    <source>
        <dbReference type="SAM" id="MobiDB-lite"/>
    </source>
</evidence>